<dbReference type="RefSeq" id="WP_118591881.1">
    <property type="nucleotide sequence ID" value="NZ_JADNLD010000050.1"/>
</dbReference>
<gene>
    <name evidence="1" type="ORF">DW927_12370</name>
</gene>
<name>A0A413SG23_9FIRM</name>
<evidence type="ECO:0000313" key="1">
    <source>
        <dbReference type="EMBL" id="RHA66325.1"/>
    </source>
</evidence>
<dbReference type="AlphaFoldDB" id="A0A413SG23"/>
<comment type="caution">
    <text evidence="1">The sequence shown here is derived from an EMBL/GenBank/DDBJ whole genome shotgun (WGS) entry which is preliminary data.</text>
</comment>
<sequence>MNKVYLIWLSNDDIEPMVVGIATNEEKANAMRDKLASTDGFEFNDYEIVEMKSDTVIIDDVEYKF</sequence>
<accession>A0A413SG23</accession>
<evidence type="ECO:0000313" key="2">
    <source>
        <dbReference type="Proteomes" id="UP000284465"/>
    </source>
</evidence>
<reference evidence="1 2" key="1">
    <citation type="submission" date="2018-08" db="EMBL/GenBank/DDBJ databases">
        <title>A genome reference for cultivated species of the human gut microbiota.</title>
        <authorList>
            <person name="Zou Y."/>
            <person name="Xue W."/>
            <person name="Luo G."/>
        </authorList>
    </citation>
    <scope>NUCLEOTIDE SEQUENCE [LARGE SCALE GENOMIC DNA]</scope>
    <source>
        <strain evidence="1 2">AM43-11</strain>
    </source>
</reference>
<organism evidence="1 2">
    <name type="scientific">Roseburia intestinalis</name>
    <dbReference type="NCBI Taxonomy" id="166486"/>
    <lineage>
        <taxon>Bacteria</taxon>
        <taxon>Bacillati</taxon>
        <taxon>Bacillota</taxon>
        <taxon>Clostridia</taxon>
        <taxon>Lachnospirales</taxon>
        <taxon>Lachnospiraceae</taxon>
        <taxon>Roseburia</taxon>
    </lineage>
</organism>
<protein>
    <submittedName>
        <fullName evidence="1">Uncharacterized protein</fullName>
    </submittedName>
</protein>
<proteinExistence type="predicted"/>
<dbReference type="EMBL" id="QSFP01000013">
    <property type="protein sequence ID" value="RHA66325.1"/>
    <property type="molecule type" value="Genomic_DNA"/>
</dbReference>
<dbReference type="Proteomes" id="UP000284465">
    <property type="component" value="Unassembled WGS sequence"/>
</dbReference>